<name>A0AAV4MTS6_CAEEX</name>
<evidence type="ECO:0000313" key="2">
    <source>
        <dbReference type="EMBL" id="GIX74294.1"/>
    </source>
</evidence>
<organism evidence="2 3">
    <name type="scientific">Caerostris extrusa</name>
    <name type="common">Bark spider</name>
    <name type="synonym">Caerostris bankana</name>
    <dbReference type="NCBI Taxonomy" id="172846"/>
    <lineage>
        <taxon>Eukaryota</taxon>
        <taxon>Metazoa</taxon>
        <taxon>Ecdysozoa</taxon>
        <taxon>Arthropoda</taxon>
        <taxon>Chelicerata</taxon>
        <taxon>Arachnida</taxon>
        <taxon>Araneae</taxon>
        <taxon>Araneomorphae</taxon>
        <taxon>Entelegynae</taxon>
        <taxon>Araneoidea</taxon>
        <taxon>Araneidae</taxon>
        <taxon>Caerostris</taxon>
    </lineage>
</organism>
<keyword evidence="3" id="KW-1185">Reference proteome</keyword>
<dbReference type="Proteomes" id="UP001054945">
    <property type="component" value="Unassembled WGS sequence"/>
</dbReference>
<feature type="compositionally biased region" description="Acidic residues" evidence="1">
    <location>
        <begin position="34"/>
        <end position="55"/>
    </location>
</feature>
<feature type="region of interest" description="Disordered" evidence="1">
    <location>
        <begin position="34"/>
        <end position="57"/>
    </location>
</feature>
<dbReference type="AlphaFoldDB" id="A0AAV4MTS6"/>
<reference evidence="2 3" key="1">
    <citation type="submission" date="2021-06" db="EMBL/GenBank/DDBJ databases">
        <title>Caerostris extrusa draft genome.</title>
        <authorList>
            <person name="Kono N."/>
            <person name="Arakawa K."/>
        </authorList>
    </citation>
    <scope>NUCLEOTIDE SEQUENCE [LARGE SCALE GENOMIC DNA]</scope>
</reference>
<protein>
    <submittedName>
        <fullName evidence="2">Uncharacterized protein</fullName>
    </submittedName>
</protein>
<accession>A0AAV4MTS6</accession>
<evidence type="ECO:0000256" key="1">
    <source>
        <dbReference type="SAM" id="MobiDB-lite"/>
    </source>
</evidence>
<comment type="caution">
    <text evidence="2">The sequence shown here is derived from an EMBL/GenBank/DDBJ whole genome shotgun (WGS) entry which is preliminary data.</text>
</comment>
<proteinExistence type="predicted"/>
<evidence type="ECO:0000313" key="3">
    <source>
        <dbReference type="Proteomes" id="UP001054945"/>
    </source>
</evidence>
<sequence>MLETLGFATRETYRQLIKRYQECTRIESYSLEVAEDEERDGECDDGQGGADDDYGGYDGGMVGQELGYRVYKGK</sequence>
<dbReference type="EMBL" id="BPLR01002494">
    <property type="protein sequence ID" value="GIX74294.1"/>
    <property type="molecule type" value="Genomic_DNA"/>
</dbReference>
<gene>
    <name evidence="2" type="ORF">CEXT_692981</name>
</gene>